<dbReference type="UniPathway" id="UPA00655">
    <property type="reaction ID" value="UER00711"/>
</dbReference>
<dbReference type="InterPro" id="IPR029045">
    <property type="entry name" value="ClpP/crotonase-like_dom_sf"/>
</dbReference>
<feature type="binding site" evidence="3">
    <location>
        <position position="77"/>
    </location>
    <ligand>
        <name>Zn(2+)</name>
        <dbReference type="ChEBI" id="CHEBI:29105"/>
    </ligand>
</feature>
<protein>
    <recommendedName>
        <fullName evidence="3">Acetyl-coenzyme A carboxylase carboxyl transferase subunit beta</fullName>
        <shortName evidence="3">ACCase subunit beta</shortName>
        <shortName evidence="3">Acetyl-CoA carboxylase carboxyltransferase subunit beta</shortName>
        <ecNumber evidence="3">2.1.3.15</ecNumber>
    </recommendedName>
</protein>
<comment type="cofactor">
    <cofactor evidence="3">
        <name>Zn(2+)</name>
        <dbReference type="ChEBI" id="CHEBI:29105"/>
    </cofactor>
    <text evidence="3">Binds 1 zinc ion per subunit.</text>
</comment>
<evidence type="ECO:0000259" key="4">
    <source>
        <dbReference type="PROSITE" id="PS50980"/>
    </source>
</evidence>
<comment type="subunit">
    <text evidence="1">Acetyl-CoA carboxylase is a heterohexamer composed of biotin carboxyl carrier protein, biotin carboxylase and 2 subunits each of ACCase subunit alpha and ACCase plastid-coded subunit beta (accD).</text>
</comment>
<dbReference type="SUPFAM" id="SSF52096">
    <property type="entry name" value="ClpP/crotonase"/>
    <property type="match status" value="1"/>
</dbReference>
<keyword evidence="3" id="KW-0443">Lipid metabolism</keyword>
<dbReference type="PANTHER" id="PTHR42995:SF5">
    <property type="entry name" value="ACETYL-COENZYME A CARBOXYLASE CARBOXYL TRANSFERASE SUBUNIT BETA, CHLOROPLASTIC"/>
    <property type="match status" value="1"/>
</dbReference>
<keyword evidence="3" id="KW-0479">Metal-binding</keyword>
<keyword evidence="3" id="KW-0067">ATP-binding</keyword>
<organism evidence="5">
    <name type="scientific">Prototheca wickerhamii</name>
    <dbReference type="NCBI Taxonomy" id="3111"/>
    <lineage>
        <taxon>Eukaryota</taxon>
        <taxon>Viridiplantae</taxon>
        <taxon>Chlorophyta</taxon>
        <taxon>core chlorophytes</taxon>
        <taxon>Trebouxiophyceae</taxon>
        <taxon>Chlorellales</taxon>
        <taxon>Chlorellaceae</taxon>
        <taxon>Prototheca</taxon>
    </lineage>
</organism>
<dbReference type="GeneID" id="63880557"/>
<dbReference type="EC" id="2.1.3.15" evidence="3"/>
<evidence type="ECO:0000256" key="2">
    <source>
        <dbReference type="ARBA" id="ARBA00022679"/>
    </source>
</evidence>
<dbReference type="InterPro" id="IPR011762">
    <property type="entry name" value="COA_CT_N"/>
</dbReference>
<dbReference type="InterPro" id="IPR034733">
    <property type="entry name" value="AcCoA_carboxyl_beta"/>
</dbReference>
<feature type="binding site" evidence="3">
    <location>
        <position position="74"/>
    </location>
    <ligand>
        <name>Zn(2+)</name>
        <dbReference type="ChEBI" id="CHEBI:29105"/>
    </ligand>
</feature>
<proteinExistence type="inferred from homology"/>
<gene>
    <name evidence="3 5" type="primary">accD</name>
    <name evidence="5" type="ORF">DBVPGpl_066</name>
</gene>
<evidence type="ECO:0000256" key="1">
    <source>
        <dbReference type="ARBA" id="ARBA00011842"/>
    </source>
</evidence>
<dbReference type="InterPro" id="IPR000438">
    <property type="entry name" value="Acetyl_CoA_COase_Trfase_b_su"/>
</dbReference>
<keyword evidence="5" id="KW-0934">Plastid</keyword>
<feature type="binding site" evidence="3">
    <location>
        <position position="96"/>
    </location>
    <ligand>
        <name>Zn(2+)</name>
        <dbReference type="ChEBI" id="CHEBI:29105"/>
    </ligand>
</feature>
<dbReference type="PRINTS" id="PR01070">
    <property type="entry name" value="ACCCTRFRASEB"/>
</dbReference>
<dbReference type="Gene3D" id="3.90.226.10">
    <property type="entry name" value="2-enoyl-CoA Hydratase, Chain A, domain 1"/>
    <property type="match status" value="1"/>
</dbReference>
<evidence type="ECO:0000313" key="5">
    <source>
        <dbReference type="EMBL" id="QOZ41713.1"/>
    </source>
</evidence>
<keyword evidence="3" id="KW-0547">Nucleotide-binding</keyword>
<comment type="pathway">
    <text evidence="3">Lipid metabolism; malonyl-CoA biosynthesis; malonyl-CoA from acetyl-CoA: step 1/1.</text>
</comment>
<keyword evidence="3" id="KW-0444">Lipid biosynthesis</keyword>
<comment type="function">
    <text evidence="3">Component of the acetyl coenzyme A carboxylase (ACC) complex. Biotin carboxylase (BC) catalyzes the carboxylation of biotin on its carrier protein (BCCP) and then the CO(2) group is transferred by the transcarboxylase to acetyl-CoA to form malonyl-CoA.</text>
</comment>
<sequence length="419" mass="47051">MALPLPPLPSLPKLPKIQFPFFSWLDWGKDKRLEKKKEIENKIEQQIPNLIKLSALKYKRDVKAEKDLGLWTRCENCGVIIYIKHLQVNKKVCIGCNYHILMSSFERIARFLDIESWTPLNETMSSGNPLGFSDQKSYTERLIESQELTGLQDAVQTGTGVIEGIPLALGMMDFHFMGGSMGSVVGEKLTRLIEYATIKGLSLVIFCASGGARMQEGILSLMQMAKISAALNRHQNIAKLLYIPVLTSPTTGGVTASFAMLGDLIYAEPRALIGFAGRRVISQTLQEQLPKDFQTAEYLLHHGLIDLIISRFFLKQALAETVILFQQAPSKEIGSIEFRERVTLTKVEEELLRRSIIENENSFKKMLESFLSFIPGRKKAISTDLAFNEVLDEAFDNSLNASITKDFSYMLSSTKLIEA</sequence>
<dbReference type="Pfam" id="PF01039">
    <property type="entry name" value="Carboxyl_trans"/>
    <property type="match status" value="1"/>
</dbReference>
<dbReference type="GO" id="GO:0003989">
    <property type="term" value="F:acetyl-CoA carboxylase activity"/>
    <property type="evidence" value="ECO:0007669"/>
    <property type="project" value="InterPro"/>
</dbReference>
<dbReference type="EMBL" id="MN794236">
    <property type="protein sequence ID" value="QOZ41713.1"/>
    <property type="molecule type" value="Genomic_DNA"/>
</dbReference>
<comment type="similarity">
    <text evidence="3">Belongs to the AccD/PCCB family.</text>
</comment>
<dbReference type="GO" id="GO:0009317">
    <property type="term" value="C:acetyl-CoA carboxylase complex"/>
    <property type="evidence" value="ECO:0007669"/>
    <property type="project" value="InterPro"/>
</dbReference>
<dbReference type="AlphaFoldDB" id="A0A873HVY2"/>
<comment type="catalytic activity">
    <reaction evidence="3">
        <text>N(6)-carboxybiotinyl-L-lysyl-[protein] + acetyl-CoA = N(6)-biotinyl-L-lysyl-[protein] + malonyl-CoA</text>
        <dbReference type="Rhea" id="RHEA:54728"/>
        <dbReference type="Rhea" id="RHEA-COMP:10505"/>
        <dbReference type="Rhea" id="RHEA-COMP:10506"/>
        <dbReference type="ChEBI" id="CHEBI:57288"/>
        <dbReference type="ChEBI" id="CHEBI:57384"/>
        <dbReference type="ChEBI" id="CHEBI:83144"/>
        <dbReference type="ChEBI" id="CHEBI:83145"/>
        <dbReference type="EC" id="2.1.3.15"/>
    </reaction>
</comment>
<keyword evidence="3" id="KW-0863">Zinc-finger</keyword>
<dbReference type="PROSITE" id="PS50980">
    <property type="entry name" value="COA_CT_NTER"/>
    <property type="match status" value="1"/>
</dbReference>
<feature type="binding site" evidence="3">
    <location>
        <position position="93"/>
    </location>
    <ligand>
        <name>Zn(2+)</name>
        <dbReference type="ChEBI" id="CHEBI:29105"/>
    </ligand>
</feature>
<name>A0A873HVY2_PROWI</name>
<comment type="subunit">
    <text evidence="3">Acetyl-CoA carboxylase is a heterohexamer composed of biotin carboxyl carrier protein (AccB), biotin carboxylase (AccC) and two subunits each of ACCase subunit alpha (AccA) and ACCase subunit beta (AccD).</text>
</comment>
<keyword evidence="3" id="KW-0276">Fatty acid metabolism</keyword>
<evidence type="ECO:0000256" key="3">
    <source>
        <dbReference type="HAMAP-Rule" id="MF_01395"/>
    </source>
</evidence>
<dbReference type="GO" id="GO:0005524">
    <property type="term" value="F:ATP binding"/>
    <property type="evidence" value="ECO:0007669"/>
    <property type="project" value="UniProtKB-KW"/>
</dbReference>
<dbReference type="NCBIfam" id="TIGR00515">
    <property type="entry name" value="accD"/>
    <property type="match status" value="1"/>
</dbReference>
<keyword evidence="2 3" id="KW-0808">Transferase</keyword>
<keyword evidence="3" id="KW-0275">Fatty acid biosynthesis</keyword>
<dbReference type="GO" id="GO:2001295">
    <property type="term" value="P:malonyl-CoA biosynthetic process"/>
    <property type="evidence" value="ECO:0007669"/>
    <property type="project" value="UniProtKB-UniRule"/>
</dbReference>
<geneLocation type="non-photosynthetic plastid" evidence="5"/>
<dbReference type="GO" id="GO:0016743">
    <property type="term" value="F:carboxyl- or carbamoyltransferase activity"/>
    <property type="evidence" value="ECO:0007669"/>
    <property type="project" value="UniProtKB-UniRule"/>
</dbReference>
<dbReference type="GO" id="GO:0006633">
    <property type="term" value="P:fatty acid biosynthetic process"/>
    <property type="evidence" value="ECO:0007669"/>
    <property type="project" value="UniProtKB-KW"/>
</dbReference>
<feature type="domain" description="CoA carboxyltransferase N-terminal" evidence="4">
    <location>
        <begin position="70"/>
        <end position="340"/>
    </location>
</feature>
<reference evidence="5" key="1">
    <citation type="journal article" name="Front. Plant Sci.">
        <title>Sequencing and Analysis of the Complete Organellar Genomes of Prototheca wickerhamii.</title>
        <authorList>
            <person name="Bakula Z."/>
            <person name="Gromadka R."/>
            <person name="Gawor J."/>
            <person name="Siedlecki P."/>
            <person name="Pomorski J.J."/>
            <person name="Maciszewski K."/>
            <person name="Gromadka A."/>
            <person name="Karnkowska A."/>
            <person name="Jagielski T."/>
        </authorList>
    </citation>
    <scope>NUCLEOTIDE SEQUENCE</scope>
    <source>
        <strain evidence="5">DBVPG</strain>
    </source>
</reference>
<accession>A0A873HVY2</accession>
<dbReference type="HAMAP" id="MF_01395">
    <property type="entry name" value="AcetylCoA_CT_beta"/>
    <property type="match status" value="1"/>
</dbReference>
<keyword evidence="3" id="KW-0862">Zinc</keyword>
<feature type="zinc finger region" description="C4-type" evidence="3">
    <location>
        <begin position="74"/>
        <end position="96"/>
    </location>
</feature>
<dbReference type="RefSeq" id="YP_010040817.1">
    <property type="nucleotide sequence ID" value="NC_054192.1"/>
</dbReference>
<dbReference type="GO" id="GO:0008270">
    <property type="term" value="F:zinc ion binding"/>
    <property type="evidence" value="ECO:0007669"/>
    <property type="project" value="UniProtKB-UniRule"/>
</dbReference>
<dbReference type="PANTHER" id="PTHR42995">
    <property type="entry name" value="ACETYL-COENZYME A CARBOXYLASE CARBOXYL TRANSFERASE SUBUNIT BETA, CHLOROPLASTIC"/>
    <property type="match status" value="1"/>
</dbReference>